<dbReference type="AlphaFoldDB" id="A0A151ZJ05"/>
<evidence type="ECO:0000313" key="1">
    <source>
        <dbReference type="EMBL" id="KYQ93953.1"/>
    </source>
</evidence>
<comment type="caution">
    <text evidence="1">The sequence shown here is derived from an EMBL/GenBank/DDBJ whole genome shotgun (WGS) entry which is preliminary data.</text>
</comment>
<reference evidence="1 2" key="1">
    <citation type="submission" date="2015-12" db="EMBL/GenBank/DDBJ databases">
        <title>Dictyostelia acquired genes for synthesis and detection of signals that induce cell-type specialization by lateral gene transfer from prokaryotes.</title>
        <authorList>
            <person name="Gloeckner G."/>
            <person name="Schaap P."/>
        </authorList>
    </citation>
    <scope>NUCLEOTIDE SEQUENCE [LARGE SCALE GENOMIC DNA]</scope>
    <source>
        <strain evidence="1 2">TK</strain>
    </source>
</reference>
<dbReference type="Proteomes" id="UP000076078">
    <property type="component" value="Unassembled WGS sequence"/>
</dbReference>
<dbReference type="EMBL" id="LODT01000023">
    <property type="protein sequence ID" value="KYQ93953.1"/>
    <property type="molecule type" value="Genomic_DNA"/>
</dbReference>
<name>A0A151ZJ05_TIELA</name>
<proteinExistence type="predicted"/>
<dbReference type="SUPFAM" id="SSF52047">
    <property type="entry name" value="RNI-like"/>
    <property type="match status" value="1"/>
</dbReference>
<sequence length="451" mass="51893">MNGMNVQSLNRISKDSLLYDIKVVNKLEEETVNSMINELKKIRGTSKLLEVVNINFNFKIPKVFTLEDVLMGLNGLDIPNIVISLTIPKLSNELTSANQNEFRNIKFLSLRLLDFPTRDFEYIIQSCSVLDSFKLMAMYILDEEGEPIESIFTQTLTDHQSLKSLDIFLGTPETEENVIRYLNSNSILSHLKLSSNAEDDPIPLISNGRISNNTLQYLNIENNIQYYKLWDGQSSLESLILKGKDFLEDKKSLVDSISYSHALTVKVLEFDLNQEYIDSLAEIIDHLKILEKLTIHTKVAIDTDFQKLILSISNHKKLESICWDSNLKKDGQKMKFIEEICKLDHPTLRSLSVSFSSSPLDFEKIVITSSIEILAIFDYQLSPNTDNVFKILKEKVNLKSIKHFSRHPFPTSLVNEYYQTHLNPLSPNQLKLSEIDSWEIYFQVQLEKLNK</sequence>
<protein>
    <submittedName>
        <fullName evidence="1">Fatty acyl-CoA synthetase</fullName>
    </submittedName>
</protein>
<keyword evidence="2" id="KW-1185">Reference proteome</keyword>
<dbReference type="InParanoid" id="A0A151ZJ05"/>
<accession>A0A151ZJ05</accession>
<organism evidence="1 2">
    <name type="scientific">Tieghemostelium lacteum</name>
    <name type="common">Slime mold</name>
    <name type="synonym">Dictyostelium lacteum</name>
    <dbReference type="NCBI Taxonomy" id="361077"/>
    <lineage>
        <taxon>Eukaryota</taxon>
        <taxon>Amoebozoa</taxon>
        <taxon>Evosea</taxon>
        <taxon>Eumycetozoa</taxon>
        <taxon>Dictyostelia</taxon>
        <taxon>Dictyosteliales</taxon>
        <taxon>Raperosteliaceae</taxon>
        <taxon>Tieghemostelium</taxon>
    </lineage>
</organism>
<evidence type="ECO:0000313" key="2">
    <source>
        <dbReference type="Proteomes" id="UP000076078"/>
    </source>
</evidence>
<gene>
    <name evidence="1" type="ORF">DLAC_04842</name>
</gene>